<feature type="domain" description="MYND-type" evidence="5">
    <location>
        <begin position="245"/>
        <end position="281"/>
    </location>
</feature>
<keyword evidence="1" id="KW-0479">Metal-binding</keyword>
<dbReference type="PROSITE" id="PS50865">
    <property type="entry name" value="ZF_MYND_2"/>
    <property type="match status" value="1"/>
</dbReference>
<reference evidence="6" key="1">
    <citation type="submission" date="2021-02" db="EMBL/GenBank/DDBJ databases">
        <title>Psilocybe cubensis genome.</title>
        <authorList>
            <person name="Mckernan K.J."/>
            <person name="Crawford S."/>
            <person name="Trippe A."/>
            <person name="Kane L.T."/>
            <person name="Mclaughlin S."/>
        </authorList>
    </citation>
    <scope>NUCLEOTIDE SEQUENCE [LARGE SCALE GENOMIC DNA]</scope>
    <source>
        <strain evidence="6">MGC-MH-2018</strain>
    </source>
</reference>
<dbReference type="GO" id="GO:0008270">
    <property type="term" value="F:zinc ion binding"/>
    <property type="evidence" value="ECO:0007669"/>
    <property type="project" value="UniProtKB-KW"/>
</dbReference>
<keyword evidence="2 4" id="KW-0863">Zinc-finger</keyword>
<dbReference type="InterPro" id="IPR002893">
    <property type="entry name" value="Znf_MYND"/>
</dbReference>
<evidence type="ECO:0000256" key="3">
    <source>
        <dbReference type="ARBA" id="ARBA00022833"/>
    </source>
</evidence>
<evidence type="ECO:0000259" key="5">
    <source>
        <dbReference type="PROSITE" id="PS50865"/>
    </source>
</evidence>
<evidence type="ECO:0000256" key="2">
    <source>
        <dbReference type="ARBA" id="ARBA00022771"/>
    </source>
</evidence>
<evidence type="ECO:0000256" key="4">
    <source>
        <dbReference type="PROSITE-ProRule" id="PRU00134"/>
    </source>
</evidence>
<dbReference type="Gene3D" id="6.10.140.2220">
    <property type="match status" value="1"/>
</dbReference>
<accession>A0A8H7XUU6</accession>
<name>A0A8H7XUU6_PSICU</name>
<comment type="caution">
    <text evidence="6">The sequence shown here is derived from an EMBL/GenBank/DDBJ whole genome shotgun (WGS) entry which is preliminary data.</text>
</comment>
<keyword evidence="3" id="KW-0862">Zinc</keyword>
<sequence length="413" mass="47202">MTSKPISRDDLLVLLSSMGVVLPKDNKLPEEELNKRLKEALDTSQEYSDVIKKEPVDPLSLPKWSSEEKTLYQASQRDSLLENLGASFPSNAVSLAKEYTFKEMKQTLLGVAYTYDLGVKEISFLTHDDTWGIFIRIIGVYCLKNDIPLTYILYKELKPTSDTPLDVLRRQVRLEQDDVTSRISDLEGRAILTLFEQNGARLDPKLLQLAESQTVKHSGFRPSFILPLCPINMRNLGSLTKDPGCEVCGKKTTSRCVQCMTAVYCSKECQREDWRTHKSACKSMKGGSWHPITVTTTMPGMPSGGFLSNINTRDSLHRHPRTQKIPSIPNSQGTKIFLAKFQVPLGNTASQMMIYDRQKDFQVFWMRNTNPKLFDEAHRSMQGRMKMYRWMKRISDNQYAICLDRAPEQDPLW</sequence>
<dbReference type="PROSITE" id="PS01360">
    <property type="entry name" value="ZF_MYND_1"/>
    <property type="match status" value="1"/>
</dbReference>
<evidence type="ECO:0000256" key="1">
    <source>
        <dbReference type="ARBA" id="ARBA00022723"/>
    </source>
</evidence>
<dbReference type="EMBL" id="JAFIQS010000008">
    <property type="protein sequence ID" value="KAG5166149.1"/>
    <property type="molecule type" value="Genomic_DNA"/>
</dbReference>
<dbReference type="SUPFAM" id="SSF144232">
    <property type="entry name" value="HIT/MYND zinc finger-like"/>
    <property type="match status" value="1"/>
</dbReference>
<organism evidence="6">
    <name type="scientific">Psilocybe cubensis</name>
    <name type="common">Psychedelic mushroom</name>
    <name type="synonym">Stropharia cubensis</name>
    <dbReference type="NCBI Taxonomy" id="181762"/>
    <lineage>
        <taxon>Eukaryota</taxon>
        <taxon>Fungi</taxon>
        <taxon>Dikarya</taxon>
        <taxon>Basidiomycota</taxon>
        <taxon>Agaricomycotina</taxon>
        <taxon>Agaricomycetes</taxon>
        <taxon>Agaricomycetidae</taxon>
        <taxon>Agaricales</taxon>
        <taxon>Agaricineae</taxon>
        <taxon>Strophariaceae</taxon>
        <taxon>Psilocybe</taxon>
    </lineage>
</organism>
<evidence type="ECO:0000313" key="6">
    <source>
        <dbReference type="EMBL" id="KAG5166149.1"/>
    </source>
</evidence>
<dbReference type="Pfam" id="PF01753">
    <property type="entry name" value="zf-MYND"/>
    <property type="match status" value="1"/>
</dbReference>
<proteinExistence type="predicted"/>
<dbReference type="AlphaFoldDB" id="A0A8H7XUU6"/>
<protein>
    <recommendedName>
        <fullName evidence="5">MYND-type domain-containing protein</fullName>
    </recommendedName>
</protein>
<gene>
    <name evidence="6" type="ORF">JR316_008223</name>
</gene>